<protein>
    <submittedName>
        <fullName evidence="6">Metallo-dependent hydrolase</fullName>
    </submittedName>
</protein>
<dbReference type="OrthoDB" id="6079689at2759"/>
<evidence type="ECO:0000256" key="3">
    <source>
        <dbReference type="ARBA" id="ARBA00022801"/>
    </source>
</evidence>
<evidence type="ECO:0000256" key="5">
    <source>
        <dbReference type="PIRSR" id="PIRSR005902-1"/>
    </source>
</evidence>
<evidence type="ECO:0000313" key="7">
    <source>
        <dbReference type="Proteomes" id="UP000193642"/>
    </source>
</evidence>
<gene>
    <name evidence="6" type="ORF">BCR33DRAFT_717060</name>
</gene>
<keyword evidence="3 6" id="KW-0378">Hydrolase</keyword>
<dbReference type="GO" id="GO:0016788">
    <property type="term" value="F:hydrolase activity, acting on ester bonds"/>
    <property type="evidence" value="ECO:0007669"/>
    <property type="project" value="InterPro"/>
</dbReference>
<dbReference type="InterPro" id="IPR001130">
    <property type="entry name" value="TatD-like"/>
</dbReference>
<comment type="similarity">
    <text evidence="1">Belongs to the metallo-dependent hydrolases superfamily. TatD-type hydrolase family.</text>
</comment>
<evidence type="ECO:0000256" key="4">
    <source>
        <dbReference type="ARBA" id="ARBA00093287"/>
    </source>
</evidence>
<dbReference type="PIRSF" id="PIRSF005902">
    <property type="entry name" value="DNase_TatD"/>
    <property type="match status" value="1"/>
</dbReference>
<sequence>MCDKPEPDNYRVYPAQVIRSDTKWPSLVAVGEIGLDFSPWILESTAKEWGVSVDEVKAEQRRVFSAQIKLAKERGLPVNVHSRNAGHHAIAVLEECGMLDRALLHAFDGAPKHAVRAAQLGALFSVPGSIARDDSTKRLVDKLPLASLCLESDAPALPPVKGDRTWPLHSVVISAQHIASIKGVSVEEVARVTTENASKLFRLQLKESIS</sequence>
<evidence type="ECO:0000256" key="2">
    <source>
        <dbReference type="ARBA" id="ARBA00022723"/>
    </source>
</evidence>
<keyword evidence="2 5" id="KW-0479">Metal-binding</keyword>
<feature type="binding site" evidence="5">
    <location>
        <position position="81"/>
    </location>
    <ligand>
        <name>a divalent metal cation</name>
        <dbReference type="ChEBI" id="CHEBI:60240"/>
        <label>2</label>
    </ligand>
</feature>
<dbReference type="Pfam" id="PF01026">
    <property type="entry name" value="TatD_DNase"/>
    <property type="match status" value="1"/>
</dbReference>
<dbReference type="CDD" id="cd01310">
    <property type="entry name" value="TatD_DNAse"/>
    <property type="match status" value="1"/>
</dbReference>
<feature type="binding site" evidence="5">
    <location>
        <position position="153"/>
    </location>
    <ligand>
        <name>a divalent metal cation</name>
        <dbReference type="ChEBI" id="CHEBI:60240"/>
        <label>1</label>
    </ligand>
</feature>
<comment type="function">
    <text evidence="4">Exhibits 3'-exonuclease activities and apurinic/apyrimidinic (AP) endonuclease (in vitro). Show preferential AP endonuclease activity on double-stranded DNA substrates and 3'- exonuclease activity on single-stranded DNA.</text>
</comment>
<evidence type="ECO:0000313" key="6">
    <source>
        <dbReference type="EMBL" id="ORY44548.1"/>
    </source>
</evidence>
<feature type="binding site" evidence="5">
    <location>
        <position position="105"/>
    </location>
    <ligand>
        <name>a divalent metal cation</name>
        <dbReference type="ChEBI" id="CHEBI:60240"/>
        <label>2</label>
    </ligand>
</feature>
<dbReference type="SUPFAM" id="SSF51556">
    <property type="entry name" value="Metallo-dependent hydrolases"/>
    <property type="match status" value="1"/>
</dbReference>
<dbReference type="PANTHER" id="PTHR46317">
    <property type="entry name" value="HYDROLASE OF PHP SUPERFAMILY-RELATED PROTEIN"/>
    <property type="match status" value="1"/>
</dbReference>
<dbReference type="PANTHER" id="PTHR46317:SF1">
    <property type="entry name" value="HYDROLASE, TATD FAMILY"/>
    <property type="match status" value="1"/>
</dbReference>
<dbReference type="AlphaFoldDB" id="A0A1Y2CBY8"/>
<comment type="caution">
    <text evidence="6">The sequence shown here is derived from an EMBL/GenBank/DDBJ whole genome shotgun (WGS) entry which is preliminary data.</text>
</comment>
<dbReference type="Proteomes" id="UP000193642">
    <property type="component" value="Unassembled WGS sequence"/>
</dbReference>
<reference evidence="6 7" key="1">
    <citation type="submission" date="2016-07" db="EMBL/GenBank/DDBJ databases">
        <title>Pervasive Adenine N6-methylation of Active Genes in Fungi.</title>
        <authorList>
            <consortium name="DOE Joint Genome Institute"/>
            <person name="Mondo S.J."/>
            <person name="Dannebaum R.O."/>
            <person name="Kuo R.C."/>
            <person name="Labutti K."/>
            <person name="Haridas S."/>
            <person name="Kuo A."/>
            <person name="Salamov A."/>
            <person name="Ahrendt S.R."/>
            <person name="Lipzen A."/>
            <person name="Sullivan W."/>
            <person name="Andreopoulos W.B."/>
            <person name="Clum A."/>
            <person name="Lindquist E."/>
            <person name="Daum C."/>
            <person name="Ramamoorthy G.K."/>
            <person name="Gryganskyi A."/>
            <person name="Culley D."/>
            <person name="Magnuson J.K."/>
            <person name="James T.Y."/>
            <person name="O'Malley M.A."/>
            <person name="Stajich J.E."/>
            <person name="Spatafora J.W."/>
            <person name="Visel A."/>
            <person name="Grigoriev I.V."/>
        </authorList>
    </citation>
    <scope>NUCLEOTIDE SEQUENCE [LARGE SCALE GENOMIC DNA]</scope>
    <source>
        <strain evidence="6 7">JEL800</strain>
    </source>
</reference>
<name>A0A1Y2CBY8_9FUNG</name>
<dbReference type="EMBL" id="MCGO01000022">
    <property type="protein sequence ID" value="ORY44548.1"/>
    <property type="molecule type" value="Genomic_DNA"/>
</dbReference>
<evidence type="ECO:0000256" key="1">
    <source>
        <dbReference type="ARBA" id="ARBA00009275"/>
    </source>
</evidence>
<proteinExistence type="inferred from homology"/>
<dbReference type="STRING" id="329046.A0A1Y2CBY8"/>
<dbReference type="InterPro" id="IPR032466">
    <property type="entry name" value="Metal_Hydrolase"/>
</dbReference>
<accession>A0A1Y2CBY8</accession>
<feature type="binding site" evidence="5">
    <location>
        <position position="32"/>
    </location>
    <ligand>
        <name>a divalent metal cation</name>
        <dbReference type="ChEBI" id="CHEBI:60240"/>
        <label>1</label>
    </ligand>
</feature>
<dbReference type="GO" id="GO:0046872">
    <property type="term" value="F:metal ion binding"/>
    <property type="evidence" value="ECO:0007669"/>
    <property type="project" value="UniProtKB-KW"/>
</dbReference>
<keyword evidence="7" id="KW-1185">Reference proteome</keyword>
<dbReference type="Gene3D" id="3.20.20.140">
    <property type="entry name" value="Metal-dependent hydrolases"/>
    <property type="match status" value="1"/>
</dbReference>
<organism evidence="6 7">
    <name type="scientific">Rhizoclosmatium globosum</name>
    <dbReference type="NCBI Taxonomy" id="329046"/>
    <lineage>
        <taxon>Eukaryota</taxon>
        <taxon>Fungi</taxon>
        <taxon>Fungi incertae sedis</taxon>
        <taxon>Chytridiomycota</taxon>
        <taxon>Chytridiomycota incertae sedis</taxon>
        <taxon>Chytridiomycetes</taxon>
        <taxon>Chytridiales</taxon>
        <taxon>Chytriomycetaceae</taxon>
        <taxon>Rhizoclosmatium</taxon>
    </lineage>
</organism>